<dbReference type="SUPFAM" id="SSF51161">
    <property type="entry name" value="Trimeric LpxA-like enzymes"/>
    <property type="match status" value="1"/>
</dbReference>
<dbReference type="InterPro" id="IPR056818">
    <property type="entry name" value="GlmU/GlgC-like_hexapep"/>
</dbReference>
<feature type="domain" description="Glucose-1-phosphate adenylyltransferase/Bifunctional protein GlmU-like C-terminal hexapeptide" evidence="6">
    <location>
        <begin position="281"/>
        <end position="352"/>
    </location>
</feature>
<dbReference type="InterPro" id="IPR011004">
    <property type="entry name" value="Trimer_LpxA-like_sf"/>
</dbReference>
<dbReference type="InterPro" id="IPR005835">
    <property type="entry name" value="NTP_transferase_dom"/>
</dbReference>
<dbReference type="EC" id="2.7.7.27" evidence="7"/>
<dbReference type="Proteomes" id="UP000360750">
    <property type="component" value="Unassembled WGS sequence"/>
</dbReference>
<reference evidence="7 8" key="1">
    <citation type="submission" date="2019-02" db="EMBL/GenBank/DDBJ databases">
        <authorList>
            <consortium name="Pathogen Informatics"/>
        </authorList>
    </citation>
    <scope>NUCLEOTIDE SEQUENCE [LARGE SCALE GENOMIC DNA]</scope>
    <source>
        <strain evidence="7 8">3012STDY6756503</strain>
    </source>
</reference>
<sequence>MEVLTDRRAKPALPFAGNYQLIDFPLSNLHHSHIDDVWLCVQYQAESLTRLVAGGRPWDLDRTRGGLRIVMPEQTDAAETEDGFATGNADLLYRIRDRIAERSPAEVIVMSADHVYDFDFRDALDTHRGHGAECTVVTTTCSLDEASQHATVTVRRDGTVREFRYKPDRAKIRTIATEIFIYDPEVLVEGLETLKRATTRDSAADDTGLGDFGEHLLPWFVDRGKTVAHAMSGYWIDAGRPETYLQAHRDLIGGRIDVFRSDRPILTNQPQRSAARVDAGSVVEDSLLSSGSRVRGTVRRSVLGPGVIVEKGATVVDSIVFADSVIGAGATVAWSIVDERVRVGPNATVGGHPRIRPVPTEKITLVGMDTQILRGARVAMGARVGSNRRVR</sequence>
<keyword evidence="3 7" id="KW-0548">Nucleotidyltransferase</keyword>
<comment type="caution">
    <text evidence="7">The sequence shown here is derived from an EMBL/GenBank/DDBJ whole genome shotgun (WGS) entry which is preliminary data.</text>
</comment>
<dbReference type="Gene3D" id="3.90.550.10">
    <property type="entry name" value="Spore Coat Polysaccharide Biosynthesis Protein SpsA, Chain A"/>
    <property type="match status" value="1"/>
</dbReference>
<keyword evidence="2 7" id="KW-0808">Transferase</keyword>
<accession>A0ABD7UZ41</accession>
<dbReference type="SUPFAM" id="SSF53448">
    <property type="entry name" value="Nucleotide-diphospho-sugar transferases"/>
    <property type="match status" value="1"/>
</dbReference>
<dbReference type="PANTHER" id="PTHR43523:SF2">
    <property type="entry name" value="GLUCOSE-1-PHOSPHATE ADENYLYLTRANSFERASE"/>
    <property type="match status" value="1"/>
</dbReference>
<organism evidence="7 8">
    <name type="scientific">Gordonia paraffinivorans</name>
    <dbReference type="NCBI Taxonomy" id="175628"/>
    <lineage>
        <taxon>Bacteria</taxon>
        <taxon>Bacillati</taxon>
        <taxon>Actinomycetota</taxon>
        <taxon>Actinomycetes</taxon>
        <taxon>Mycobacteriales</taxon>
        <taxon>Gordoniaceae</taxon>
        <taxon>Gordonia</taxon>
    </lineage>
</organism>
<dbReference type="InterPro" id="IPR011831">
    <property type="entry name" value="ADP-Glc_PPase"/>
</dbReference>
<dbReference type="Gene3D" id="2.160.10.10">
    <property type="entry name" value="Hexapeptide repeat proteins"/>
    <property type="match status" value="1"/>
</dbReference>
<dbReference type="CDD" id="cd04651">
    <property type="entry name" value="LbH_G1P_AT_C"/>
    <property type="match status" value="1"/>
</dbReference>
<evidence type="ECO:0000256" key="3">
    <source>
        <dbReference type="ARBA" id="ARBA00022695"/>
    </source>
</evidence>
<comment type="similarity">
    <text evidence="1">Belongs to the bacterial/plant glucose-1-phosphate adenylyltransferase family.</text>
</comment>
<protein>
    <submittedName>
        <fullName evidence="7">Glucose-1-phosphate adenylyltransferase</fullName>
        <ecNumber evidence="7">2.7.7.27</ecNumber>
    </submittedName>
</protein>
<dbReference type="Pfam" id="PF00483">
    <property type="entry name" value="NTP_transferase"/>
    <property type="match status" value="1"/>
</dbReference>
<evidence type="ECO:0000256" key="1">
    <source>
        <dbReference type="ARBA" id="ARBA00010443"/>
    </source>
</evidence>
<evidence type="ECO:0000259" key="5">
    <source>
        <dbReference type="Pfam" id="PF00483"/>
    </source>
</evidence>
<gene>
    <name evidence="7" type="primary">glgC_2</name>
    <name evidence="7" type="ORF">NCTC8139_00728</name>
</gene>
<feature type="domain" description="Nucleotidyl transferase" evidence="5">
    <location>
        <begin position="4"/>
        <end position="251"/>
    </location>
</feature>
<dbReference type="GO" id="GO:0008878">
    <property type="term" value="F:glucose-1-phosphate adenylyltransferase activity"/>
    <property type="evidence" value="ECO:0007669"/>
    <property type="project" value="UniProtKB-EC"/>
</dbReference>
<dbReference type="GO" id="GO:0005978">
    <property type="term" value="P:glycogen biosynthetic process"/>
    <property type="evidence" value="ECO:0007669"/>
    <property type="project" value="UniProtKB-KW"/>
</dbReference>
<evidence type="ECO:0000256" key="2">
    <source>
        <dbReference type="ARBA" id="ARBA00022679"/>
    </source>
</evidence>
<dbReference type="PANTHER" id="PTHR43523">
    <property type="entry name" value="GLUCOSE-1-PHOSPHATE ADENYLYLTRANSFERASE-RELATED"/>
    <property type="match status" value="1"/>
</dbReference>
<evidence type="ECO:0000259" key="6">
    <source>
        <dbReference type="Pfam" id="PF24894"/>
    </source>
</evidence>
<dbReference type="AlphaFoldDB" id="A0ABD7UZ41"/>
<dbReference type="InterPro" id="IPR029044">
    <property type="entry name" value="Nucleotide-diphossugar_trans"/>
</dbReference>
<evidence type="ECO:0000313" key="8">
    <source>
        <dbReference type="Proteomes" id="UP000360750"/>
    </source>
</evidence>
<proteinExistence type="inferred from homology"/>
<dbReference type="EMBL" id="CAACYD010000005">
    <property type="protein sequence ID" value="VFA81819.1"/>
    <property type="molecule type" value="Genomic_DNA"/>
</dbReference>
<evidence type="ECO:0000313" key="7">
    <source>
        <dbReference type="EMBL" id="VFA81819.1"/>
    </source>
</evidence>
<keyword evidence="4" id="KW-0320">Glycogen biosynthesis</keyword>
<name>A0ABD7UZ41_9ACTN</name>
<evidence type="ECO:0000256" key="4">
    <source>
        <dbReference type="ARBA" id="ARBA00023056"/>
    </source>
</evidence>
<dbReference type="Pfam" id="PF24894">
    <property type="entry name" value="Hexapep_GlmU"/>
    <property type="match status" value="1"/>
</dbReference>